<dbReference type="CDD" id="cd20303">
    <property type="entry name" value="cupin_ChrR_1"/>
    <property type="match status" value="1"/>
</dbReference>
<name>A0A432P2K9_9HYPH</name>
<dbReference type="Gene3D" id="2.60.120.10">
    <property type="entry name" value="Jelly Rolls"/>
    <property type="match status" value="1"/>
</dbReference>
<dbReference type="EMBL" id="RJTJ01000010">
    <property type="protein sequence ID" value="RUM06179.1"/>
    <property type="molecule type" value="Genomic_DNA"/>
</dbReference>
<proteinExistence type="predicted"/>
<feature type="domain" description="ChrR-like cupin" evidence="1">
    <location>
        <begin position="9"/>
        <end position="111"/>
    </location>
</feature>
<reference evidence="2 3" key="1">
    <citation type="submission" date="2018-11" db="EMBL/GenBank/DDBJ databases">
        <title>Rhizobium chutanense sp. nov., isolated from root nodules of Phaseolus vulgaris in China.</title>
        <authorList>
            <person name="Huo Y."/>
        </authorList>
    </citation>
    <scope>NUCLEOTIDE SEQUENCE [LARGE SCALE GENOMIC DNA]</scope>
    <source>
        <strain evidence="2 3">C16</strain>
    </source>
</reference>
<dbReference type="RefSeq" id="WP_126909456.1">
    <property type="nucleotide sequence ID" value="NZ_ML133757.1"/>
</dbReference>
<dbReference type="SUPFAM" id="SSF51182">
    <property type="entry name" value="RmlC-like cupins"/>
    <property type="match status" value="2"/>
</dbReference>
<dbReference type="AlphaFoldDB" id="A0A432P2K9"/>
<protein>
    <submittedName>
        <fullName evidence="2">Cupin</fullName>
    </submittedName>
</protein>
<evidence type="ECO:0000259" key="1">
    <source>
        <dbReference type="Pfam" id="PF12973"/>
    </source>
</evidence>
<dbReference type="InterPro" id="IPR025979">
    <property type="entry name" value="ChrR-like_cupin_dom"/>
</dbReference>
<evidence type="ECO:0000313" key="3">
    <source>
        <dbReference type="Proteomes" id="UP000278081"/>
    </source>
</evidence>
<dbReference type="OrthoDB" id="9801227at2"/>
<dbReference type="InterPro" id="IPR011051">
    <property type="entry name" value="RmlC_Cupin_sf"/>
</dbReference>
<organism evidence="2 3">
    <name type="scientific">Rhizobium chutanense</name>
    <dbReference type="NCBI Taxonomy" id="2035448"/>
    <lineage>
        <taxon>Bacteria</taxon>
        <taxon>Pseudomonadati</taxon>
        <taxon>Pseudomonadota</taxon>
        <taxon>Alphaproteobacteria</taxon>
        <taxon>Hyphomicrobiales</taxon>
        <taxon>Rhizobiaceae</taxon>
        <taxon>Rhizobium/Agrobacterium group</taxon>
        <taxon>Rhizobium</taxon>
    </lineage>
</organism>
<sequence>MRINDDLTKPVIVHSAALEWSPSPTAGVDRRMLYRVGGEVARATSIVRYAPASAFPSHLHSGGEEILVLEGTFQDEHGDYPAGSYFRNPPGTSHAPASKTGCTIFVRLFQFRRGDQTQIVCRPDEGQHVEPRHGAASSIVLFDDGHEDVRLEEWQPGETVTVSNERGLEFLVVSGGLSFGDESLAAQSWGRLPAGTSLRATVYPQGAKIWMKKAALLHPEVLKLPDEIGGNDGYERG</sequence>
<gene>
    <name evidence="2" type="ORF">EFR84_14010</name>
</gene>
<dbReference type="InterPro" id="IPR014710">
    <property type="entry name" value="RmlC-like_jellyroll"/>
</dbReference>
<dbReference type="Pfam" id="PF12973">
    <property type="entry name" value="Cupin_7"/>
    <property type="match status" value="1"/>
</dbReference>
<dbReference type="Proteomes" id="UP000278081">
    <property type="component" value="Unassembled WGS sequence"/>
</dbReference>
<evidence type="ECO:0000313" key="2">
    <source>
        <dbReference type="EMBL" id="RUM06179.1"/>
    </source>
</evidence>
<accession>A0A432P2K9</accession>
<comment type="caution">
    <text evidence="2">The sequence shown here is derived from an EMBL/GenBank/DDBJ whole genome shotgun (WGS) entry which is preliminary data.</text>
</comment>